<name>A0A174EIQ3_9CLOT</name>
<protein>
    <submittedName>
        <fullName evidence="1">Ylxp-like protein</fullName>
    </submittedName>
</protein>
<dbReference type="EMBL" id="CYZV01000022">
    <property type="protein sequence ID" value="CUO37551.1"/>
    <property type="molecule type" value="Genomic_DNA"/>
</dbReference>
<evidence type="ECO:0000313" key="2">
    <source>
        <dbReference type="Proteomes" id="UP000095558"/>
    </source>
</evidence>
<reference evidence="1 2" key="1">
    <citation type="submission" date="2015-09" db="EMBL/GenBank/DDBJ databases">
        <authorList>
            <consortium name="Pathogen Informatics"/>
        </authorList>
    </citation>
    <scope>NUCLEOTIDE SEQUENCE [LARGE SCALE GENOMIC DNA]</scope>
    <source>
        <strain evidence="1 2">2789STDY5834855</strain>
    </source>
</reference>
<proteinExistence type="predicted"/>
<evidence type="ECO:0000313" key="1">
    <source>
        <dbReference type="EMBL" id="CUO37551.1"/>
    </source>
</evidence>
<dbReference type="InterPro" id="IPR007546">
    <property type="entry name" value="DUF503"/>
</dbReference>
<dbReference type="AlphaFoldDB" id="A0A174EIQ3"/>
<dbReference type="InterPro" id="IPR036746">
    <property type="entry name" value="TT1725-like_sf"/>
</dbReference>
<dbReference type="PANTHER" id="PTHR36441:SF1">
    <property type="entry name" value="DUF503 DOMAIN-CONTAINING PROTEIN"/>
    <property type="match status" value="1"/>
</dbReference>
<dbReference type="RefSeq" id="WP_042400637.1">
    <property type="nucleotide sequence ID" value="NZ_CYYT01000005.1"/>
</dbReference>
<dbReference type="Proteomes" id="UP000095558">
    <property type="component" value="Unassembled WGS sequence"/>
</dbReference>
<dbReference type="Gene3D" id="3.30.70.1120">
    <property type="entry name" value="TT1725-like"/>
    <property type="match status" value="1"/>
</dbReference>
<dbReference type="PANTHER" id="PTHR36441">
    <property type="entry name" value="HYPOTHETICAL CYTOSOLIC PROTEIN"/>
    <property type="match status" value="1"/>
</dbReference>
<dbReference type="Pfam" id="PF04456">
    <property type="entry name" value="DUF503"/>
    <property type="match status" value="1"/>
</dbReference>
<dbReference type="OrthoDB" id="9809023at2"/>
<accession>A0A174EIQ3</accession>
<sequence>MKILLMKLELRAEWVHSLKEKRMVVLSLTKRLSNKFNVSVSEVQYQDIHQQIGIGICAVATSKDVLSALQEKILDFVEDNTDAELIKIEGDITEF</sequence>
<organism evidence="1 2">
    <name type="scientific">Clostridium disporicum</name>
    <dbReference type="NCBI Taxonomy" id="84024"/>
    <lineage>
        <taxon>Bacteria</taxon>
        <taxon>Bacillati</taxon>
        <taxon>Bacillota</taxon>
        <taxon>Clostridia</taxon>
        <taxon>Eubacteriales</taxon>
        <taxon>Clostridiaceae</taxon>
        <taxon>Clostridium</taxon>
    </lineage>
</organism>
<gene>
    <name evidence="1" type="ORF">ERS852470_02163</name>
</gene>
<dbReference type="SUPFAM" id="SSF103007">
    <property type="entry name" value="Hypothetical protein TT1725"/>
    <property type="match status" value="1"/>
</dbReference>
<dbReference type="GeneID" id="83012746"/>